<proteinExistence type="predicted"/>
<feature type="region of interest" description="Disordered" evidence="2">
    <location>
        <begin position="104"/>
        <end position="222"/>
    </location>
</feature>
<feature type="compositionally biased region" description="Basic and acidic residues" evidence="2">
    <location>
        <begin position="574"/>
        <end position="599"/>
    </location>
</feature>
<gene>
    <name evidence="4" type="ORF">WR25_09199</name>
</gene>
<name>A0A2A2LYI7_9BILA</name>
<feature type="compositionally biased region" description="Acidic residues" evidence="2">
    <location>
        <begin position="153"/>
        <end position="182"/>
    </location>
</feature>
<evidence type="ECO:0000313" key="4">
    <source>
        <dbReference type="EMBL" id="PAV91249.1"/>
    </source>
</evidence>
<comment type="caution">
    <text evidence="4">The sequence shown here is derived from an EMBL/GenBank/DDBJ whole genome shotgun (WGS) entry which is preliminary data.</text>
</comment>
<keyword evidence="1" id="KW-0175">Coiled coil</keyword>
<feature type="compositionally biased region" description="Low complexity" evidence="2">
    <location>
        <begin position="187"/>
        <end position="209"/>
    </location>
</feature>
<organism evidence="4 5">
    <name type="scientific">Diploscapter pachys</name>
    <dbReference type="NCBI Taxonomy" id="2018661"/>
    <lineage>
        <taxon>Eukaryota</taxon>
        <taxon>Metazoa</taxon>
        <taxon>Ecdysozoa</taxon>
        <taxon>Nematoda</taxon>
        <taxon>Chromadorea</taxon>
        <taxon>Rhabditida</taxon>
        <taxon>Rhabditina</taxon>
        <taxon>Rhabditomorpha</taxon>
        <taxon>Rhabditoidea</taxon>
        <taxon>Rhabditidae</taxon>
        <taxon>Diploscapter</taxon>
    </lineage>
</organism>
<keyword evidence="5" id="KW-1185">Reference proteome</keyword>
<feature type="compositionally biased region" description="Basic and acidic residues" evidence="2">
    <location>
        <begin position="506"/>
        <end position="515"/>
    </location>
</feature>
<feature type="compositionally biased region" description="Acidic residues" evidence="2">
    <location>
        <begin position="560"/>
        <end position="573"/>
    </location>
</feature>
<protein>
    <submittedName>
        <fullName evidence="4">Uncharacterized protein</fullName>
    </submittedName>
</protein>
<evidence type="ECO:0000313" key="5">
    <source>
        <dbReference type="Proteomes" id="UP000218231"/>
    </source>
</evidence>
<evidence type="ECO:0000256" key="3">
    <source>
        <dbReference type="SAM" id="SignalP"/>
    </source>
</evidence>
<feature type="region of interest" description="Disordered" evidence="2">
    <location>
        <begin position="261"/>
        <end position="310"/>
    </location>
</feature>
<accession>A0A2A2LYI7</accession>
<sequence length="981" mass="109189">MRLHAFLLQFLFHLTWAQFDLFSSQQTMEEISDQFGMSKALAAWGKVFRRISNRHDPKYNDPSKLREFTISPKVPEGIDPNSLRKKKGEIINEKLLNIILPRIKGENPFPTSTTTTTTTATTTTTTQKPTTKPKPKKSKKAKSQKKTTPLPQDDTEITESEGEEYPVSYEEESENDADEEETEKSSKTSTSKKPTETTKTAIETTTTKPVSEDSATKMATTTVKEPQFTVVFHTQRQLKEEEAKIESTILRMINETVKEKEKITLENSTSSTPMSSTPSTTKKQNATTTVSTVTVSDSKINATTTTTAAPKNESISDVKIPGVNIRIPSEPIKLENKPEYIKKLEELYLNESRQVEKLLAPSEVEKVDNETVTTGLSRKSNAKLEHQLKEEAKRLLNLLDVEKQHDRVNYDAFEQRQKERDAARNKINEFLQKMENLNAILAAKAETKNKTEKGKAQGVKIITANLTVEDPKNSTATTKLMTTLKVTSESSTTKMTTTEKPSTTVSEKKNSREETTTTTDSSKLPEAEEEEEESSFSQGTSEEDNENGENNPSALIAEGSTEDSDEEAETSETEPEKVEEKKKDKKSGEEVKMRSMNEKKKGKKDKKKRKKSKKHHSDAAKIPMEDEPATTQSTTLAADIGGSNSTAPSTGSTVFNLNANANSESNPNIANVITPVVGILDGISPILLPLLSRPRVVASGSRTYTPEQDSDRDVSRYGSAAARGVQTYDTKDPSDSVDAENSLIGFGTQIAREILAPGSMRRDRMLRQKAIEVAIETAKKKSKINADKFVTGAPLDLSNSDQTTNESEAIAEKERRRQEMLKKREEAREQRKALKEEKKRRKLEKVKKYEEEIPQETAPSYLPPYFVPPPKGYSGPLAPPPPPPEFLTKSKTSTPRKEVAYPIPISYSNQMSGGSFGSPNRRGPSSDYLTVDGASSPSANAPYYEPRINELNEFQQSVRREIPKFNGKIQIKTSVFGNLQN</sequence>
<dbReference type="OrthoDB" id="5873478at2759"/>
<feature type="compositionally biased region" description="Pro residues" evidence="2">
    <location>
        <begin position="870"/>
        <end position="885"/>
    </location>
</feature>
<dbReference type="EMBL" id="LIAE01006329">
    <property type="protein sequence ID" value="PAV91249.1"/>
    <property type="molecule type" value="Genomic_DNA"/>
</dbReference>
<feature type="region of interest" description="Disordered" evidence="2">
    <location>
        <begin position="479"/>
        <end position="647"/>
    </location>
</feature>
<feature type="compositionally biased region" description="Basic residues" evidence="2">
    <location>
        <begin position="600"/>
        <end position="616"/>
    </location>
</feature>
<dbReference type="STRING" id="2018661.A0A2A2LYI7"/>
<feature type="compositionally biased region" description="Low complexity" evidence="2">
    <location>
        <begin position="485"/>
        <end position="505"/>
    </location>
</feature>
<feature type="compositionally biased region" description="Polar residues" evidence="2">
    <location>
        <begin position="629"/>
        <end position="647"/>
    </location>
</feature>
<dbReference type="Proteomes" id="UP000218231">
    <property type="component" value="Unassembled WGS sequence"/>
</dbReference>
<feature type="compositionally biased region" description="Basic and acidic residues" evidence="2">
    <location>
        <begin position="810"/>
        <end position="837"/>
    </location>
</feature>
<feature type="region of interest" description="Disordered" evidence="2">
    <location>
        <begin position="870"/>
        <end position="944"/>
    </location>
</feature>
<feature type="compositionally biased region" description="Low complexity" evidence="2">
    <location>
        <begin position="268"/>
        <end position="309"/>
    </location>
</feature>
<reference evidence="4 5" key="1">
    <citation type="journal article" date="2017" name="Curr. Biol.">
        <title>Genome architecture and evolution of a unichromosomal asexual nematode.</title>
        <authorList>
            <person name="Fradin H."/>
            <person name="Zegar C."/>
            <person name="Gutwein M."/>
            <person name="Lucas J."/>
            <person name="Kovtun M."/>
            <person name="Corcoran D."/>
            <person name="Baugh L.R."/>
            <person name="Kiontke K."/>
            <person name="Gunsalus K."/>
            <person name="Fitch D.H."/>
            <person name="Piano F."/>
        </authorList>
    </citation>
    <scope>NUCLEOTIDE SEQUENCE [LARGE SCALE GENOMIC DNA]</scope>
    <source>
        <strain evidence="4">PF1309</strain>
    </source>
</reference>
<feature type="compositionally biased region" description="Polar residues" evidence="2">
    <location>
        <begin position="797"/>
        <end position="807"/>
    </location>
</feature>
<evidence type="ECO:0000256" key="1">
    <source>
        <dbReference type="SAM" id="Coils"/>
    </source>
</evidence>
<feature type="compositionally biased region" description="Low complexity" evidence="2">
    <location>
        <begin position="110"/>
        <end position="130"/>
    </location>
</feature>
<evidence type="ECO:0000256" key="2">
    <source>
        <dbReference type="SAM" id="MobiDB-lite"/>
    </source>
</evidence>
<feature type="compositionally biased region" description="Basic residues" evidence="2">
    <location>
        <begin position="131"/>
        <end position="145"/>
    </location>
</feature>
<feature type="signal peptide" evidence="3">
    <location>
        <begin position="1"/>
        <end position="17"/>
    </location>
</feature>
<feature type="chain" id="PRO_5013353605" evidence="3">
    <location>
        <begin position="18"/>
        <end position="981"/>
    </location>
</feature>
<keyword evidence="3" id="KW-0732">Signal</keyword>
<dbReference type="AlphaFoldDB" id="A0A2A2LYI7"/>
<feature type="region of interest" description="Disordered" evidence="2">
    <location>
        <begin position="795"/>
        <end position="844"/>
    </location>
</feature>
<feature type="coiled-coil region" evidence="1">
    <location>
        <begin position="381"/>
        <end position="440"/>
    </location>
</feature>